<dbReference type="EMBL" id="RRCH01000052">
    <property type="protein sequence ID" value="RRJ27578.1"/>
    <property type="molecule type" value="Genomic_DNA"/>
</dbReference>
<dbReference type="InterPro" id="IPR011047">
    <property type="entry name" value="Quinoprotein_ADH-like_sf"/>
</dbReference>
<keyword evidence="2" id="KW-1185">Reference proteome</keyword>
<sequence>MYSTFIGGGRSFAVNSAPAVDDSRVYVTMQENPDNDPAGHVLVFDHEGNEKWSYSFPTGYEPPNTPAVVDGTFW</sequence>
<organism evidence="1 2">
    <name type="scientific">Halocatena pleomorpha</name>
    <dbReference type="NCBI Taxonomy" id="1785090"/>
    <lineage>
        <taxon>Archaea</taxon>
        <taxon>Methanobacteriati</taxon>
        <taxon>Methanobacteriota</taxon>
        <taxon>Stenosarchaea group</taxon>
        <taxon>Halobacteria</taxon>
        <taxon>Halobacteriales</taxon>
        <taxon>Natronomonadaceae</taxon>
        <taxon>Halocatena</taxon>
    </lineage>
</organism>
<dbReference type="OrthoDB" id="8638at2157"/>
<comment type="caution">
    <text evidence="1">The sequence shown here is derived from an EMBL/GenBank/DDBJ whole genome shotgun (WGS) entry which is preliminary data.</text>
</comment>
<dbReference type="AlphaFoldDB" id="A0A3P3R3N6"/>
<dbReference type="Proteomes" id="UP000282322">
    <property type="component" value="Unassembled WGS sequence"/>
</dbReference>
<dbReference type="RefSeq" id="WP_124957077.1">
    <property type="nucleotide sequence ID" value="NZ_RRCH01000052.1"/>
</dbReference>
<dbReference type="SUPFAM" id="SSF50998">
    <property type="entry name" value="Quinoprotein alcohol dehydrogenase-like"/>
    <property type="match status" value="1"/>
</dbReference>
<gene>
    <name evidence="1" type="ORF">EIK79_17565</name>
</gene>
<accession>A0A3P3R3N6</accession>
<dbReference type="Gene3D" id="2.130.10.10">
    <property type="entry name" value="YVTN repeat-like/Quinoprotein amine dehydrogenase"/>
    <property type="match status" value="1"/>
</dbReference>
<reference evidence="1 2" key="1">
    <citation type="submission" date="2018-11" db="EMBL/GenBank/DDBJ databases">
        <title>Taxonoimc description of Halomarina strain SPP-AMP-1.</title>
        <authorList>
            <person name="Pal Y."/>
            <person name="Srinivasana K."/>
            <person name="Verma A."/>
            <person name="Kumar P."/>
        </authorList>
    </citation>
    <scope>NUCLEOTIDE SEQUENCE [LARGE SCALE GENOMIC DNA]</scope>
    <source>
        <strain evidence="1 2">SPP-AMP-1</strain>
    </source>
</reference>
<evidence type="ECO:0000313" key="1">
    <source>
        <dbReference type="EMBL" id="RRJ27578.1"/>
    </source>
</evidence>
<proteinExistence type="predicted"/>
<evidence type="ECO:0000313" key="2">
    <source>
        <dbReference type="Proteomes" id="UP000282322"/>
    </source>
</evidence>
<dbReference type="InterPro" id="IPR015943">
    <property type="entry name" value="WD40/YVTN_repeat-like_dom_sf"/>
</dbReference>
<name>A0A3P3R3N6_9EURY</name>
<protein>
    <submittedName>
        <fullName evidence="1">Uncharacterized protein</fullName>
    </submittedName>
</protein>